<dbReference type="Proteomes" id="UP000724874">
    <property type="component" value="Unassembled WGS sequence"/>
</dbReference>
<keyword evidence="2" id="KW-1185">Reference proteome</keyword>
<comment type="caution">
    <text evidence="1">The sequence shown here is derived from an EMBL/GenBank/DDBJ whole genome shotgun (WGS) entry which is preliminary data.</text>
</comment>
<proteinExistence type="predicted"/>
<sequence length="205" mass="22390">MAMALIGNQNPQAQGALANGTQVHLRRDEAGFVEGGPGTPYWQTAAATTQATIVASEGNTIPRWPGTPQGPAGREYRYKLQIALQETYEVIIDTGAPIPTERKGGLIPHSNLSATKYGRQPIQTTWHLGETAYLIARHTYVGVRGASEHIEPGECIRISSGAINRTSLRDTTDPAKAYYSFKRTKESRANKVWTSADKVHEAYIL</sequence>
<evidence type="ECO:0000313" key="1">
    <source>
        <dbReference type="EMBL" id="KAF8869761.1"/>
    </source>
</evidence>
<evidence type="ECO:0000313" key="2">
    <source>
        <dbReference type="Proteomes" id="UP000724874"/>
    </source>
</evidence>
<dbReference type="AlphaFoldDB" id="A0A9P5N7H7"/>
<accession>A0A9P5N7H7</accession>
<reference evidence="1" key="1">
    <citation type="submission" date="2020-11" db="EMBL/GenBank/DDBJ databases">
        <authorList>
            <consortium name="DOE Joint Genome Institute"/>
            <person name="Ahrendt S."/>
            <person name="Riley R."/>
            <person name="Andreopoulos W."/>
            <person name="LaButti K."/>
            <person name="Pangilinan J."/>
            <person name="Ruiz-duenas F.J."/>
            <person name="Barrasa J.M."/>
            <person name="Sanchez-Garcia M."/>
            <person name="Camarero S."/>
            <person name="Miyauchi S."/>
            <person name="Serrano A."/>
            <person name="Linde D."/>
            <person name="Babiker R."/>
            <person name="Drula E."/>
            <person name="Ayuso-Fernandez I."/>
            <person name="Pacheco R."/>
            <person name="Padilla G."/>
            <person name="Ferreira P."/>
            <person name="Barriuso J."/>
            <person name="Kellner H."/>
            <person name="Castanera R."/>
            <person name="Alfaro M."/>
            <person name="Ramirez L."/>
            <person name="Pisabarro A.G."/>
            <person name="Kuo A."/>
            <person name="Tritt A."/>
            <person name="Lipzen A."/>
            <person name="He G."/>
            <person name="Yan M."/>
            <person name="Ng V."/>
            <person name="Cullen D."/>
            <person name="Martin F."/>
            <person name="Rosso M.-N."/>
            <person name="Henrissat B."/>
            <person name="Hibbett D."/>
            <person name="Martinez A.T."/>
            <person name="Grigoriev I.V."/>
        </authorList>
    </citation>
    <scope>NUCLEOTIDE SEQUENCE</scope>
    <source>
        <strain evidence="1">AH 44721</strain>
    </source>
</reference>
<name>A0A9P5N7H7_GYMJU</name>
<protein>
    <submittedName>
        <fullName evidence="1">Uncharacterized protein</fullName>
    </submittedName>
</protein>
<dbReference type="EMBL" id="JADNYJ010000408">
    <property type="protein sequence ID" value="KAF8869761.1"/>
    <property type="molecule type" value="Genomic_DNA"/>
</dbReference>
<gene>
    <name evidence="1" type="ORF">CPB84DRAFT_1803528</name>
</gene>
<organism evidence="1 2">
    <name type="scientific">Gymnopilus junonius</name>
    <name type="common">Spectacular rustgill mushroom</name>
    <name type="synonym">Gymnopilus spectabilis subsp. junonius</name>
    <dbReference type="NCBI Taxonomy" id="109634"/>
    <lineage>
        <taxon>Eukaryota</taxon>
        <taxon>Fungi</taxon>
        <taxon>Dikarya</taxon>
        <taxon>Basidiomycota</taxon>
        <taxon>Agaricomycotina</taxon>
        <taxon>Agaricomycetes</taxon>
        <taxon>Agaricomycetidae</taxon>
        <taxon>Agaricales</taxon>
        <taxon>Agaricineae</taxon>
        <taxon>Hymenogastraceae</taxon>
        <taxon>Gymnopilus</taxon>
    </lineage>
</organism>